<accession>A0ABC9XDX3</accession>
<name>A0ABC9XDX3_GRUJA</name>
<proteinExistence type="predicted"/>
<protein>
    <submittedName>
        <fullName evidence="1">Meiosis-specific kinetochore protein</fullName>
    </submittedName>
</protein>
<gene>
    <name evidence="1" type="ORF">GRJ2_002049600</name>
</gene>
<organism evidence="1 2">
    <name type="scientific">Grus japonensis</name>
    <name type="common">Japanese crane</name>
    <name type="synonym">Red-crowned crane</name>
    <dbReference type="NCBI Taxonomy" id="30415"/>
    <lineage>
        <taxon>Eukaryota</taxon>
        <taxon>Metazoa</taxon>
        <taxon>Chordata</taxon>
        <taxon>Craniata</taxon>
        <taxon>Vertebrata</taxon>
        <taxon>Euteleostomi</taxon>
        <taxon>Archelosauria</taxon>
        <taxon>Archosauria</taxon>
        <taxon>Dinosauria</taxon>
        <taxon>Saurischia</taxon>
        <taxon>Theropoda</taxon>
        <taxon>Coelurosauria</taxon>
        <taxon>Aves</taxon>
        <taxon>Neognathae</taxon>
        <taxon>Neoaves</taxon>
        <taxon>Gruiformes</taxon>
        <taxon>Gruidae</taxon>
        <taxon>Grus</taxon>
    </lineage>
</organism>
<dbReference type="AlphaFoldDB" id="A0ABC9XDX3"/>
<comment type="caution">
    <text evidence="1">The sequence shown here is derived from an EMBL/GenBank/DDBJ whole genome shotgun (WGS) entry which is preliminary data.</text>
</comment>
<evidence type="ECO:0000313" key="2">
    <source>
        <dbReference type="Proteomes" id="UP001623348"/>
    </source>
</evidence>
<reference evidence="1 2" key="1">
    <citation type="submission" date="2024-06" db="EMBL/GenBank/DDBJ databases">
        <title>The draft genome of Grus japonensis, version 3.</title>
        <authorList>
            <person name="Nabeshima K."/>
            <person name="Suzuki S."/>
            <person name="Onuma M."/>
        </authorList>
    </citation>
    <scope>NUCLEOTIDE SEQUENCE [LARGE SCALE GENOMIC DNA]</scope>
    <source>
        <strain evidence="1 2">451A</strain>
    </source>
</reference>
<evidence type="ECO:0000313" key="1">
    <source>
        <dbReference type="EMBL" id="GAB0195843.1"/>
    </source>
</evidence>
<keyword evidence="2" id="KW-1185">Reference proteome</keyword>
<dbReference type="Proteomes" id="UP001623348">
    <property type="component" value="Unassembled WGS sequence"/>
</dbReference>
<dbReference type="EMBL" id="BAAFJT010000014">
    <property type="protein sequence ID" value="GAB0195843.1"/>
    <property type="molecule type" value="Genomic_DNA"/>
</dbReference>
<sequence>MTAEALLSKRTDAVVQRSSTMLIMEEKKALRNLGYAQPAELNGCLKILLRVPKTGSAVNIDEISGFQQESTEEIAVLLLRQRGETELFTNN</sequence>